<dbReference type="OrthoDB" id="5968937at2759"/>
<dbReference type="RefSeq" id="XP_030646383.1">
    <property type="nucleotide sequence ID" value="XM_030790523.1"/>
</dbReference>
<gene>
    <name evidence="13" type="primary">LOC115826642</name>
</gene>
<evidence type="ECO:0000313" key="13">
    <source>
        <dbReference type="RefSeq" id="XP_030646383.1"/>
    </source>
</evidence>
<keyword evidence="6 10" id="KW-0472">Membrane</keyword>
<accession>A0A6J2WPU6</accession>
<evidence type="ECO:0000256" key="10">
    <source>
        <dbReference type="SAM" id="Phobius"/>
    </source>
</evidence>
<feature type="transmembrane region" description="Helical" evidence="10">
    <location>
        <begin position="234"/>
        <end position="258"/>
    </location>
</feature>
<evidence type="ECO:0000256" key="2">
    <source>
        <dbReference type="ARBA" id="ARBA00022475"/>
    </source>
</evidence>
<keyword evidence="3 10" id="KW-0812">Transmembrane</keyword>
<dbReference type="PANTHER" id="PTHR10489">
    <property type="entry name" value="CELL ADHESION MOLECULE"/>
    <property type="match status" value="1"/>
</dbReference>
<dbReference type="GO" id="GO:0004974">
    <property type="term" value="F:leukotriene receptor activity"/>
    <property type="evidence" value="ECO:0007669"/>
    <property type="project" value="UniProtKB-ARBA"/>
</dbReference>
<dbReference type="PRINTS" id="PR00237">
    <property type="entry name" value="GPCRRHODOPSN"/>
</dbReference>
<dbReference type="Pfam" id="PF00001">
    <property type="entry name" value="7tm_1"/>
    <property type="match status" value="1"/>
</dbReference>
<dbReference type="GO" id="GO:0009897">
    <property type="term" value="C:external side of plasma membrane"/>
    <property type="evidence" value="ECO:0007669"/>
    <property type="project" value="TreeGrafter"/>
</dbReference>
<dbReference type="Proteomes" id="UP000504632">
    <property type="component" value="Chromosome 13"/>
</dbReference>
<evidence type="ECO:0000256" key="4">
    <source>
        <dbReference type="ARBA" id="ARBA00022989"/>
    </source>
</evidence>
<dbReference type="GO" id="GO:0060326">
    <property type="term" value="P:cell chemotaxis"/>
    <property type="evidence" value="ECO:0007669"/>
    <property type="project" value="TreeGrafter"/>
</dbReference>
<feature type="transmembrane region" description="Helical" evidence="10">
    <location>
        <begin position="193"/>
        <end position="213"/>
    </location>
</feature>
<evidence type="ECO:0000256" key="8">
    <source>
        <dbReference type="ARBA" id="ARBA00023180"/>
    </source>
</evidence>
<keyword evidence="7" id="KW-0675">Receptor</keyword>
<evidence type="ECO:0000256" key="3">
    <source>
        <dbReference type="ARBA" id="ARBA00022692"/>
    </source>
</evidence>
<keyword evidence="5" id="KW-0297">G-protein coupled receptor</keyword>
<evidence type="ECO:0000256" key="7">
    <source>
        <dbReference type="ARBA" id="ARBA00023170"/>
    </source>
</evidence>
<feature type="transmembrane region" description="Helical" evidence="10">
    <location>
        <begin position="106"/>
        <end position="127"/>
    </location>
</feature>
<evidence type="ECO:0000259" key="11">
    <source>
        <dbReference type="PROSITE" id="PS50262"/>
    </source>
</evidence>
<dbReference type="GO" id="GO:0007204">
    <property type="term" value="P:positive regulation of cytosolic calcium ion concentration"/>
    <property type="evidence" value="ECO:0007669"/>
    <property type="project" value="TreeGrafter"/>
</dbReference>
<feature type="transmembrane region" description="Helical" evidence="10">
    <location>
        <begin position="148"/>
        <end position="167"/>
    </location>
</feature>
<dbReference type="PANTHER" id="PTHR10489:SF946">
    <property type="entry name" value="LEUKOTRIENE B4 RECEPTOR 1-LIKE"/>
    <property type="match status" value="1"/>
</dbReference>
<proteinExistence type="predicted"/>
<dbReference type="AlphaFoldDB" id="A0A6J2WPU6"/>
<keyword evidence="12" id="KW-1185">Reference proteome</keyword>
<dbReference type="InterPro" id="IPR050119">
    <property type="entry name" value="CCR1-9-like"/>
</dbReference>
<evidence type="ECO:0000256" key="6">
    <source>
        <dbReference type="ARBA" id="ARBA00023136"/>
    </source>
</evidence>
<dbReference type="GeneID" id="115826642"/>
<keyword evidence="4 10" id="KW-1133">Transmembrane helix</keyword>
<organism evidence="12 13">
    <name type="scientific">Chanos chanos</name>
    <name type="common">Milkfish</name>
    <name type="synonym">Mugil chanos</name>
    <dbReference type="NCBI Taxonomy" id="29144"/>
    <lineage>
        <taxon>Eukaryota</taxon>
        <taxon>Metazoa</taxon>
        <taxon>Chordata</taxon>
        <taxon>Craniata</taxon>
        <taxon>Vertebrata</taxon>
        <taxon>Euteleostomi</taxon>
        <taxon>Actinopterygii</taxon>
        <taxon>Neopterygii</taxon>
        <taxon>Teleostei</taxon>
        <taxon>Ostariophysi</taxon>
        <taxon>Gonorynchiformes</taxon>
        <taxon>Chanidae</taxon>
        <taxon>Chanos</taxon>
    </lineage>
</organism>
<evidence type="ECO:0000313" key="12">
    <source>
        <dbReference type="Proteomes" id="UP000504632"/>
    </source>
</evidence>
<dbReference type="SUPFAM" id="SSF81321">
    <property type="entry name" value="Family A G protein-coupled receptor-like"/>
    <property type="match status" value="1"/>
</dbReference>
<dbReference type="InterPro" id="IPR000276">
    <property type="entry name" value="GPCR_Rhodpsn"/>
</dbReference>
<keyword evidence="2" id="KW-1003">Cell membrane</keyword>
<dbReference type="GO" id="GO:0019722">
    <property type="term" value="P:calcium-mediated signaling"/>
    <property type="evidence" value="ECO:0007669"/>
    <property type="project" value="TreeGrafter"/>
</dbReference>
<keyword evidence="8" id="KW-0325">Glycoprotein</keyword>
<feature type="transmembrane region" description="Helical" evidence="10">
    <location>
        <begin position="278"/>
        <end position="302"/>
    </location>
</feature>
<evidence type="ECO:0000256" key="5">
    <source>
        <dbReference type="ARBA" id="ARBA00023040"/>
    </source>
</evidence>
<dbReference type="FunFam" id="1.20.1070.10:FF:000109">
    <property type="entry name" value="Leukotriene B4 receptor"/>
    <property type="match status" value="1"/>
</dbReference>
<protein>
    <submittedName>
        <fullName evidence="13">Leukotriene B4 receptor 1-like</fullName>
    </submittedName>
</protein>
<dbReference type="GO" id="GO:0006955">
    <property type="term" value="P:immune response"/>
    <property type="evidence" value="ECO:0007669"/>
    <property type="project" value="TreeGrafter"/>
</dbReference>
<dbReference type="Gene3D" id="1.20.1070.10">
    <property type="entry name" value="Rhodopsin 7-helix transmembrane proteins"/>
    <property type="match status" value="1"/>
</dbReference>
<evidence type="ECO:0000256" key="9">
    <source>
        <dbReference type="ARBA" id="ARBA00023224"/>
    </source>
</evidence>
<sequence>MAHVYSSTFSPASSLSPSTPLSNNSTVTWSAAGVLPSVVLGLCCVLGVPGNMAVLVVLGRRLKGGSFTLHLMMSLAVSDLVTLLTLPFWIAGFLRGWLFGSGVCKLLSYVVYWSVYTSVMTVTFLSIQRFIQVLYSHRWAQLRSKGKRALLAGLWVLGGLLALPYPFTKDVVMRKNLPMCQRAHASEAEYAGLLLYEVVAGFIIPFTVMVVFYSRLHHRVNKTAFFSSPKLTRLVTRIIVTFFVLYIPIQVNNFLRAISIWLGSEPLNKALQVSLDVAIALTFINSCVNPFLYAFASQVFVFRLEEKP</sequence>
<dbReference type="GO" id="GO:0016493">
    <property type="term" value="F:C-C chemokine receptor activity"/>
    <property type="evidence" value="ECO:0007669"/>
    <property type="project" value="TreeGrafter"/>
</dbReference>
<dbReference type="GO" id="GO:0019957">
    <property type="term" value="F:C-C chemokine binding"/>
    <property type="evidence" value="ECO:0007669"/>
    <property type="project" value="TreeGrafter"/>
</dbReference>
<dbReference type="PROSITE" id="PS50262">
    <property type="entry name" value="G_PROTEIN_RECEP_F1_2"/>
    <property type="match status" value="1"/>
</dbReference>
<feature type="domain" description="G-protein coupled receptors family 1 profile" evidence="11">
    <location>
        <begin position="50"/>
        <end position="293"/>
    </location>
</feature>
<reference evidence="13" key="1">
    <citation type="submission" date="2025-08" db="UniProtKB">
        <authorList>
            <consortium name="RefSeq"/>
        </authorList>
    </citation>
    <scope>IDENTIFICATION</scope>
</reference>
<comment type="subcellular location">
    <subcellularLocation>
        <location evidence="1">Cell membrane</location>
        <topology evidence="1">Multi-pass membrane protein</topology>
    </subcellularLocation>
</comment>
<dbReference type="InParanoid" id="A0A6J2WPU6"/>
<dbReference type="InterPro" id="IPR017452">
    <property type="entry name" value="GPCR_Rhodpsn_7TM"/>
</dbReference>
<keyword evidence="9" id="KW-0807">Transducer</keyword>
<name>A0A6J2WPU6_CHACN</name>
<feature type="transmembrane region" description="Helical" evidence="10">
    <location>
        <begin position="71"/>
        <end position="94"/>
    </location>
</feature>
<evidence type="ECO:0000256" key="1">
    <source>
        <dbReference type="ARBA" id="ARBA00004651"/>
    </source>
</evidence>